<feature type="region of interest" description="Disordered" evidence="1">
    <location>
        <begin position="74"/>
        <end position="113"/>
    </location>
</feature>
<feature type="region of interest" description="Disordered" evidence="1">
    <location>
        <begin position="20"/>
        <end position="56"/>
    </location>
</feature>
<dbReference type="AlphaFoldDB" id="A0A4Y2UY61"/>
<organism evidence="2 3">
    <name type="scientific">Araneus ventricosus</name>
    <name type="common">Orbweaver spider</name>
    <name type="synonym">Epeira ventricosa</name>
    <dbReference type="NCBI Taxonomy" id="182803"/>
    <lineage>
        <taxon>Eukaryota</taxon>
        <taxon>Metazoa</taxon>
        <taxon>Ecdysozoa</taxon>
        <taxon>Arthropoda</taxon>
        <taxon>Chelicerata</taxon>
        <taxon>Arachnida</taxon>
        <taxon>Araneae</taxon>
        <taxon>Araneomorphae</taxon>
        <taxon>Entelegynae</taxon>
        <taxon>Araneoidea</taxon>
        <taxon>Araneidae</taxon>
        <taxon>Araneus</taxon>
    </lineage>
</organism>
<proteinExistence type="predicted"/>
<dbReference type="EMBL" id="BGPR01041110">
    <property type="protein sequence ID" value="GBO17348.1"/>
    <property type="molecule type" value="Genomic_DNA"/>
</dbReference>
<evidence type="ECO:0000313" key="3">
    <source>
        <dbReference type="Proteomes" id="UP000499080"/>
    </source>
</evidence>
<dbReference type="Proteomes" id="UP000499080">
    <property type="component" value="Unassembled WGS sequence"/>
</dbReference>
<comment type="caution">
    <text evidence="2">The sequence shown here is derived from an EMBL/GenBank/DDBJ whole genome shotgun (WGS) entry which is preliminary data.</text>
</comment>
<reference evidence="2 3" key="1">
    <citation type="journal article" date="2019" name="Sci. Rep.">
        <title>Orb-weaving spider Araneus ventricosus genome elucidates the spidroin gene catalogue.</title>
        <authorList>
            <person name="Kono N."/>
            <person name="Nakamura H."/>
            <person name="Ohtoshi R."/>
            <person name="Moran D.A.P."/>
            <person name="Shinohara A."/>
            <person name="Yoshida Y."/>
            <person name="Fujiwara M."/>
            <person name="Mori M."/>
            <person name="Tomita M."/>
            <person name="Arakawa K."/>
        </authorList>
    </citation>
    <scope>NUCLEOTIDE SEQUENCE [LARGE SCALE GENOMIC DNA]</scope>
</reference>
<evidence type="ECO:0000313" key="2">
    <source>
        <dbReference type="EMBL" id="GBO17348.1"/>
    </source>
</evidence>
<evidence type="ECO:0000256" key="1">
    <source>
        <dbReference type="SAM" id="MobiDB-lite"/>
    </source>
</evidence>
<keyword evidence="3" id="KW-1185">Reference proteome</keyword>
<gene>
    <name evidence="2" type="ORF">AVEN_132735_1</name>
</gene>
<protein>
    <submittedName>
        <fullName evidence="2">Uncharacterized protein</fullName>
    </submittedName>
</protein>
<sequence length="113" mass="12211">MSVSHCDSSSAEAGVLMAIGRHDQTPSVGDTPFKTGSFGRIRHELDSPNQGGHLPHPTTCCNLPLRRTEIVCGGQGSLDPLPRLSPNRSQNITSTQKKPTVSDRPSSFLRENF</sequence>
<name>A0A4Y2UY61_ARAVE</name>
<feature type="compositionally biased region" description="Polar residues" evidence="1">
    <location>
        <begin position="86"/>
        <end position="105"/>
    </location>
</feature>
<accession>A0A4Y2UY61</accession>